<keyword evidence="3" id="KW-1185">Reference proteome</keyword>
<feature type="region of interest" description="Disordered" evidence="1">
    <location>
        <begin position="87"/>
        <end position="110"/>
    </location>
</feature>
<reference evidence="2 3" key="1">
    <citation type="journal article" date="2019" name="Commun. Biol.">
        <title>The bagworm genome reveals a unique fibroin gene that provides high tensile strength.</title>
        <authorList>
            <person name="Kono N."/>
            <person name="Nakamura H."/>
            <person name="Ohtoshi R."/>
            <person name="Tomita M."/>
            <person name="Numata K."/>
            <person name="Arakawa K."/>
        </authorList>
    </citation>
    <scope>NUCLEOTIDE SEQUENCE [LARGE SCALE GENOMIC DNA]</scope>
</reference>
<dbReference type="AlphaFoldDB" id="A0A4C1YJJ2"/>
<dbReference type="Proteomes" id="UP000299102">
    <property type="component" value="Unassembled WGS sequence"/>
</dbReference>
<sequence length="110" mass="11771">MESVGRRRAAGGGGVCRIAGVALPLFDPRRTVGLIESGDKVPRKGSRQVRLRARDAARVFVNLRTEEPPSRVLIFGARRRNAVVGGRAAGRAGGGPRRRRAVSERACGID</sequence>
<protein>
    <submittedName>
        <fullName evidence="2">Uncharacterized protein</fullName>
    </submittedName>
</protein>
<evidence type="ECO:0000313" key="2">
    <source>
        <dbReference type="EMBL" id="GBP74789.1"/>
    </source>
</evidence>
<name>A0A4C1YJJ2_EUMVA</name>
<proteinExistence type="predicted"/>
<dbReference type="EMBL" id="BGZK01001222">
    <property type="protein sequence ID" value="GBP74789.1"/>
    <property type="molecule type" value="Genomic_DNA"/>
</dbReference>
<comment type="caution">
    <text evidence="2">The sequence shown here is derived from an EMBL/GenBank/DDBJ whole genome shotgun (WGS) entry which is preliminary data.</text>
</comment>
<evidence type="ECO:0000313" key="3">
    <source>
        <dbReference type="Proteomes" id="UP000299102"/>
    </source>
</evidence>
<organism evidence="2 3">
    <name type="scientific">Eumeta variegata</name>
    <name type="common">Bagworm moth</name>
    <name type="synonym">Eumeta japonica</name>
    <dbReference type="NCBI Taxonomy" id="151549"/>
    <lineage>
        <taxon>Eukaryota</taxon>
        <taxon>Metazoa</taxon>
        <taxon>Ecdysozoa</taxon>
        <taxon>Arthropoda</taxon>
        <taxon>Hexapoda</taxon>
        <taxon>Insecta</taxon>
        <taxon>Pterygota</taxon>
        <taxon>Neoptera</taxon>
        <taxon>Endopterygota</taxon>
        <taxon>Lepidoptera</taxon>
        <taxon>Glossata</taxon>
        <taxon>Ditrysia</taxon>
        <taxon>Tineoidea</taxon>
        <taxon>Psychidae</taxon>
        <taxon>Oiketicinae</taxon>
        <taxon>Eumeta</taxon>
    </lineage>
</organism>
<evidence type="ECO:0000256" key="1">
    <source>
        <dbReference type="SAM" id="MobiDB-lite"/>
    </source>
</evidence>
<accession>A0A4C1YJJ2</accession>
<gene>
    <name evidence="2" type="ORF">EVAR_98176_1</name>
</gene>